<proteinExistence type="predicted"/>
<dbReference type="EMBL" id="OX336137">
    <property type="protein sequence ID" value="CAI2718658.1"/>
    <property type="molecule type" value="Genomic_DNA"/>
</dbReference>
<accession>A0ABM9HEL4</accession>
<evidence type="ECO:0000313" key="2">
    <source>
        <dbReference type="Proteomes" id="UP001157733"/>
    </source>
</evidence>
<dbReference type="Proteomes" id="UP001157733">
    <property type="component" value="Chromosome"/>
</dbReference>
<reference evidence="1 2" key="1">
    <citation type="submission" date="2022-09" db="EMBL/GenBank/DDBJ databases">
        <authorList>
            <person name="Kop L."/>
        </authorList>
    </citation>
    <scope>NUCLEOTIDE SEQUENCE [LARGE SCALE GENOMIC DNA]</scope>
    <source>
        <strain evidence="1 2">347</strain>
    </source>
</reference>
<name>A0ABM9HEL4_9BACT</name>
<gene>
    <name evidence="1" type="ORF">NSPWAT_1799</name>
</gene>
<protein>
    <submittedName>
        <fullName evidence="1">Uncharacterized protein</fullName>
    </submittedName>
</protein>
<evidence type="ECO:0000313" key="1">
    <source>
        <dbReference type="EMBL" id="CAI2718658.1"/>
    </source>
</evidence>
<keyword evidence="2" id="KW-1185">Reference proteome</keyword>
<organism evidence="1 2">
    <name type="scientific">Nitrospina watsonii</name>
    <dbReference type="NCBI Taxonomy" id="1323948"/>
    <lineage>
        <taxon>Bacteria</taxon>
        <taxon>Pseudomonadati</taxon>
        <taxon>Nitrospinota/Tectimicrobiota group</taxon>
        <taxon>Nitrospinota</taxon>
        <taxon>Nitrospinia</taxon>
        <taxon>Nitrospinales</taxon>
        <taxon>Nitrospinaceae</taxon>
        <taxon>Nitrospina</taxon>
    </lineage>
</organism>
<sequence>MVADGDGDVTTFTRNASGDLITISYWPQC</sequence>